<evidence type="ECO:0000256" key="2">
    <source>
        <dbReference type="ARBA" id="ARBA00022676"/>
    </source>
</evidence>
<feature type="domain" description="Fucosyltransferase C-terminal" evidence="4">
    <location>
        <begin position="118"/>
        <end position="246"/>
    </location>
</feature>
<keyword evidence="2" id="KW-0328">Glycosyltransferase</keyword>
<protein>
    <recommendedName>
        <fullName evidence="4">Fucosyltransferase C-terminal domain-containing protein</fullName>
    </recommendedName>
</protein>
<dbReference type="EMBL" id="MN740311">
    <property type="protein sequence ID" value="QHT99636.1"/>
    <property type="molecule type" value="Genomic_DNA"/>
</dbReference>
<dbReference type="InterPro" id="IPR038577">
    <property type="entry name" value="GT10-like_C_sf"/>
</dbReference>
<proteinExistence type="inferred from homology"/>
<dbReference type="Gene3D" id="3.40.50.11660">
    <property type="entry name" value="Glycosyl transferase family 10, C-terminal domain"/>
    <property type="match status" value="1"/>
</dbReference>
<name>A0A6C0J4T3_9ZZZZ</name>
<keyword evidence="3" id="KW-0808">Transferase</keyword>
<dbReference type="AlphaFoldDB" id="A0A6C0J4T3"/>
<dbReference type="SUPFAM" id="SSF53756">
    <property type="entry name" value="UDP-Glycosyltransferase/glycogen phosphorylase"/>
    <property type="match status" value="1"/>
</dbReference>
<comment type="similarity">
    <text evidence="1">Belongs to the glycosyltransferase 10 family.</text>
</comment>
<accession>A0A6C0J4T3</accession>
<evidence type="ECO:0000256" key="3">
    <source>
        <dbReference type="ARBA" id="ARBA00022679"/>
    </source>
</evidence>
<evidence type="ECO:0000256" key="1">
    <source>
        <dbReference type="ARBA" id="ARBA00008919"/>
    </source>
</evidence>
<dbReference type="GO" id="GO:0046920">
    <property type="term" value="F:alpha-(1-&gt;3)-fucosyltransferase activity"/>
    <property type="evidence" value="ECO:0007669"/>
    <property type="project" value="TreeGrafter"/>
</dbReference>
<reference evidence="5" key="1">
    <citation type="journal article" date="2020" name="Nature">
        <title>Giant virus diversity and host interactions through global metagenomics.</title>
        <authorList>
            <person name="Schulz F."/>
            <person name="Roux S."/>
            <person name="Paez-Espino D."/>
            <person name="Jungbluth S."/>
            <person name="Walsh D.A."/>
            <person name="Denef V.J."/>
            <person name="McMahon K.D."/>
            <person name="Konstantinidis K.T."/>
            <person name="Eloe-Fadrosh E.A."/>
            <person name="Kyrpides N.C."/>
            <person name="Woyke T."/>
        </authorList>
    </citation>
    <scope>NUCLEOTIDE SEQUENCE</scope>
    <source>
        <strain evidence="5">GVMAG-M-3300025727-45</strain>
    </source>
</reference>
<evidence type="ECO:0000313" key="5">
    <source>
        <dbReference type="EMBL" id="QHT99636.1"/>
    </source>
</evidence>
<dbReference type="Pfam" id="PF00852">
    <property type="entry name" value="Glyco_transf_10"/>
    <property type="match status" value="1"/>
</dbReference>
<dbReference type="PANTHER" id="PTHR11929:SF194">
    <property type="entry name" value="ALPHA-(1,3)-FUCOSYLTRANSFERASE 10"/>
    <property type="match status" value="1"/>
</dbReference>
<dbReference type="PANTHER" id="PTHR11929">
    <property type="entry name" value="ALPHA- 1,3 -FUCOSYLTRANSFERASE"/>
    <property type="match status" value="1"/>
</dbReference>
<dbReference type="InterPro" id="IPR055270">
    <property type="entry name" value="Glyco_tran_10_C"/>
</dbReference>
<evidence type="ECO:0000259" key="4">
    <source>
        <dbReference type="Pfam" id="PF00852"/>
    </source>
</evidence>
<dbReference type="InterPro" id="IPR001503">
    <property type="entry name" value="Glyco_trans_10"/>
</dbReference>
<dbReference type="GO" id="GO:0016020">
    <property type="term" value="C:membrane"/>
    <property type="evidence" value="ECO:0007669"/>
    <property type="project" value="InterPro"/>
</dbReference>
<organism evidence="5">
    <name type="scientific">viral metagenome</name>
    <dbReference type="NCBI Taxonomy" id="1070528"/>
    <lineage>
        <taxon>unclassified sequences</taxon>
        <taxon>metagenomes</taxon>
        <taxon>organismal metagenomes</taxon>
    </lineage>
</organism>
<sequence length="288" mass="34076">MNKLIIGYEKGSQYGQSIIEYLIKFLYTDVKWTNNKNDNVDIMVQSNNGTLWNRKKKKYLYWSGESYEPIKNKNATHELWISTTLLYNDHMYIPYVLYSPYLYKERKYTNNQRKYFLAYCSSNKVKEREEFFNKCYNLKNNLVCHSLGICNGNIPQSNKKVKGIWSDECLIDSYKDYTFVMAFENGVVDGYITEKIINAFYSGAIPVYYGSSNVSEFFNPKSFINVSNYNSFEDCIKYMLTLTNEQITNMVNEPIYQSNNDIIQLCNESRPNNTRDEYIKQLKDFLQK</sequence>